<evidence type="ECO:0000313" key="3">
    <source>
        <dbReference type="Proteomes" id="UP000321440"/>
    </source>
</evidence>
<evidence type="ECO:0000313" key="2">
    <source>
        <dbReference type="EMBL" id="GEN46134.1"/>
    </source>
</evidence>
<sequence>MAEYCINVEKVYDWITFDWHKQLCAIVPCPSHIVTDDVCGNFLLSNVNEKVKLWESTLDDPISGTISLNLEYGDLSYLSVFINGKEVETEGMQLSQTSRNIRMLEVRLNRPSLPIRGKYCLILHYNFFHFPNMNKEVIEVEDKAVKLTCKEIASRKCKEIRLPDGRLIILQEVFLLIEGAIKLIYEGKACVVPFKFTRTLLLCAPAGTKVVCDLISFHSQVTHVRRSKDCYRIDLEVDLCIEVKVVYKTTVKVPANQCLPRIAGVDIEEQ</sequence>
<feature type="domain" description="Endospore appendages core" evidence="1">
    <location>
        <begin position="31"/>
        <end position="127"/>
    </location>
</feature>
<name>A0A511W4V3_9BACI</name>
<dbReference type="InterPro" id="IPR025055">
    <property type="entry name" value="Ena_core"/>
</dbReference>
<dbReference type="RefSeq" id="WP_146816697.1">
    <property type="nucleotide sequence ID" value="NZ_BJYA01000013.1"/>
</dbReference>
<accession>A0A511W4V3</accession>
<dbReference type="AlphaFoldDB" id="A0A511W4V3"/>
<organism evidence="2 3">
    <name type="scientific">Alkalibacillus haloalkaliphilus</name>
    <dbReference type="NCBI Taxonomy" id="94136"/>
    <lineage>
        <taxon>Bacteria</taxon>
        <taxon>Bacillati</taxon>
        <taxon>Bacillota</taxon>
        <taxon>Bacilli</taxon>
        <taxon>Bacillales</taxon>
        <taxon>Bacillaceae</taxon>
        <taxon>Alkalibacillus</taxon>
    </lineage>
</organism>
<gene>
    <name evidence="2" type="ORF">AHA02nite_19100</name>
</gene>
<dbReference type="Pfam" id="PF13157">
    <property type="entry name" value="Enas"/>
    <property type="match status" value="1"/>
</dbReference>
<evidence type="ECO:0000259" key="1">
    <source>
        <dbReference type="Pfam" id="PF13157"/>
    </source>
</evidence>
<dbReference type="Proteomes" id="UP000321440">
    <property type="component" value="Unassembled WGS sequence"/>
</dbReference>
<protein>
    <recommendedName>
        <fullName evidence="1">Endospore appendages core domain-containing protein</fullName>
    </recommendedName>
</protein>
<dbReference type="EMBL" id="BJYA01000013">
    <property type="protein sequence ID" value="GEN46134.1"/>
    <property type="molecule type" value="Genomic_DNA"/>
</dbReference>
<reference evidence="2 3" key="1">
    <citation type="submission" date="2019-07" db="EMBL/GenBank/DDBJ databases">
        <title>Whole genome shotgun sequence of Alkalibacillus haloalkaliphilus NBRC 103110.</title>
        <authorList>
            <person name="Hosoyama A."/>
            <person name="Uohara A."/>
            <person name="Ohji S."/>
            <person name="Ichikawa N."/>
        </authorList>
    </citation>
    <scope>NUCLEOTIDE SEQUENCE [LARGE SCALE GENOMIC DNA]</scope>
    <source>
        <strain evidence="2 3">NBRC 103110</strain>
    </source>
</reference>
<comment type="caution">
    <text evidence="2">The sequence shown here is derived from an EMBL/GenBank/DDBJ whole genome shotgun (WGS) entry which is preliminary data.</text>
</comment>
<dbReference type="OrthoDB" id="2680078at2"/>
<keyword evidence="3" id="KW-1185">Reference proteome</keyword>
<proteinExistence type="predicted"/>